<dbReference type="Gene3D" id="3.40.50.150">
    <property type="entry name" value="Vaccinia Virus protein VP39"/>
    <property type="match status" value="1"/>
</dbReference>
<feature type="region of interest" description="Disordered" evidence="10">
    <location>
        <begin position="1324"/>
        <end position="1509"/>
    </location>
</feature>
<comment type="caution">
    <text evidence="13">The sequence shown here is derived from an EMBL/GenBank/DDBJ whole genome shotgun (WGS) entry which is preliminary data.</text>
</comment>
<dbReference type="Gene3D" id="1.20.1740.10">
    <property type="entry name" value="Amino acid/polyamine transporter I"/>
    <property type="match status" value="1"/>
</dbReference>
<accession>A0A8H4CW19</accession>
<feature type="region of interest" description="Disordered" evidence="10">
    <location>
        <begin position="1528"/>
        <end position="1553"/>
    </location>
</feature>
<keyword evidence="14" id="KW-1185">Reference proteome</keyword>
<reference evidence="13" key="1">
    <citation type="journal article" date="2020" name="Phytopathology">
        <title>Genome sequence and comparative analysis of Colletotrichum gloeosporioides isolated from Liriodendron leaves.</title>
        <authorList>
            <person name="Fu F.F."/>
            <person name="Hao Z."/>
            <person name="Wang P."/>
            <person name="Lu Y."/>
            <person name="Xue L.J."/>
            <person name="Wei G."/>
            <person name="Tian Y."/>
            <person name="Baishi H."/>
            <person name="Xu H."/>
            <person name="Shi J."/>
            <person name="Cheng T."/>
            <person name="Wang G."/>
            <person name="Yi Y."/>
            <person name="Chen J."/>
        </authorList>
    </citation>
    <scope>NUCLEOTIDE SEQUENCE</scope>
    <source>
        <strain evidence="13">Lc1</strain>
    </source>
</reference>
<feature type="transmembrane region" description="Helical" evidence="11">
    <location>
        <begin position="21"/>
        <end position="41"/>
    </location>
</feature>
<evidence type="ECO:0000256" key="9">
    <source>
        <dbReference type="ARBA" id="ARBA00023136"/>
    </source>
</evidence>
<dbReference type="SUPFAM" id="SSF53335">
    <property type="entry name" value="S-adenosyl-L-methionine-dependent methyltransferases"/>
    <property type="match status" value="1"/>
</dbReference>
<feature type="compositionally biased region" description="Low complexity" evidence="10">
    <location>
        <begin position="1339"/>
        <end position="1349"/>
    </location>
</feature>
<dbReference type="GO" id="GO:0055075">
    <property type="term" value="P:potassium ion homeostasis"/>
    <property type="evidence" value="ECO:0007669"/>
    <property type="project" value="TreeGrafter"/>
</dbReference>
<keyword evidence="9 11" id="KW-0472">Membrane</keyword>
<dbReference type="RefSeq" id="XP_045270369.1">
    <property type="nucleotide sequence ID" value="XM_045401640.1"/>
</dbReference>
<feature type="transmembrane region" description="Helical" evidence="11">
    <location>
        <begin position="100"/>
        <end position="118"/>
    </location>
</feature>
<feature type="transmembrane region" description="Helical" evidence="11">
    <location>
        <begin position="304"/>
        <end position="327"/>
    </location>
</feature>
<evidence type="ECO:0000256" key="11">
    <source>
        <dbReference type="SAM" id="Phobius"/>
    </source>
</evidence>
<feature type="compositionally biased region" description="Acidic residues" evidence="10">
    <location>
        <begin position="1361"/>
        <end position="1377"/>
    </location>
</feature>
<dbReference type="GO" id="GO:0032259">
    <property type="term" value="P:methylation"/>
    <property type="evidence" value="ECO:0007669"/>
    <property type="project" value="UniProtKB-KW"/>
</dbReference>
<feature type="transmembrane region" description="Helical" evidence="11">
    <location>
        <begin position="138"/>
        <end position="158"/>
    </location>
</feature>
<dbReference type="GeneID" id="69008693"/>
<comment type="subcellular location">
    <subcellularLocation>
        <location evidence="1">Membrane</location>
        <topology evidence="1">Multi-pass membrane protein</topology>
    </subcellularLocation>
</comment>
<dbReference type="GO" id="GO:0005774">
    <property type="term" value="C:vacuolar membrane"/>
    <property type="evidence" value="ECO:0007669"/>
    <property type="project" value="TreeGrafter"/>
</dbReference>
<dbReference type="GO" id="GO:0003676">
    <property type="term" value="F:nucleic acid binding"/>
    <property type="evidence" value="ECO:0007669"/>
    <property type="project" value="InterPro"/>
</dbReference>
<dbReference type="CDD" id="cd02440">
    <property type="entry name" value="AdoMet_MTases"/>
    <property type="match status" value="1"/>
</dbReference>
<sequence>MGGDRRPSLSSMEQASKSPKLGVVSGVYIPVCLNIFSILMFLRFGWILGQVGLLGMLGLLVTAYLVDFLTTLSLSAIASNGEVKGGGAYYVISRSLGPEFGGSIGVLFYLAQVFNTALNVVGLIDCIKLNAGDLFPQGFWATYLLQTLALLLCAALGLAGSGIFAKASNALLVILSLAIISIPISAMFKAPFRDDDLGVRFTGFSLETLVDNFAPHTKSDSYNGLETFRELFAILFPATSGIFAGASMSGDLQNPSKDIPKGTLWAMMTTFIAYLVVVFSMAATTTHNSFLNNTNIISVTSLSMPLILAGECAVTFFSAVMGLVGAAKLMQALARDKLLPGLIPFSQGTKKSDEPIYAILLTYGLAQVSMLANLNQIATLISMGYQMTFLVMNLACFLLRIGSAPNFRPAFKFFSWQAAFAGTIMSAAAMFFIDQTYAATAICLLVFLFSLIHYLSPPKRWGDVSQNLIYHQVRKYLLRLRPEHIKFWRPQIILLINNPRSQTRLIQFCNSLKKGGLYILGHVIVTDDFSSGVHEARLQQAAWTKYISEFSRIKAEASTKETWGYLGATIRGYMTMLEDLALRYKLNVAIGKGFERLETPRKDKGNTKRYLDLWPIQMSAEVVSDGKSVLTTNFDTYTLILQLGYILHSVPTWSKVYDVRIMVFVEYESEVEEERARVKALLEKLRIEAEVKVFWLASGQLNTYELIINGQSSELESQILVHDVLRDEEWWDDLQRLRGRAPNFDSTDELTSFANIIESTAGRPGVFNPHVPLEDIETKLSRLGVSVGIHTSHLGDEVFEDDSNSDGELSEQEQQPSCLDSDSEFERGGSEYSEDEADDTETPTRPLLLGKGRGRSQSDDLLTTPSKHRRGNSKSSKSAAPKSTYGTMVAQARVDGQSGPSHTAGDNVSAPPTPLERPGLDRNVTARSLGGFRVSGGNPYPELPPVSVSGTATPARPTLSRQSSAVRFSSRPVPETRVDVEGTSGPTIMFADTTEEETPRAERPAFSRQSSTGRFSSRPVPEMRVTTAEEFDPPTAFAEPRSRKDSAASSEHGDAHMNMAELVERYRLDSRLEGEGDGSPYSTQGIALSFNDLPSRAQHVILNELMRQNSRDTAVLLSTLPVPTEGTCQDEVASVQYLSDVEVLCHELPPVLLPCEKAFDAMDFKHAAPPSALPSSSWTIPQTVNMKDHARHGRKSNWTAQLSPYLKNLKIKSFMQSPKSPKSPKSPDSSTSPRSPRRQDSMDESSFQIIHTPDRPERPVSRTAIPNDEQCMQFLMSLQRQEEHKRGGVKHGLKMWPYPDEVEESRRLRSVRVESVHLEEARLARTNSSGPAKVVEVGRSSTKSTTATRRSGHLPSPSVSDGEEADVHEVEEDEDVEPEPKMTVRMVPLSPPPTLSRSQSRLGQYTPRAQTSRWSDDSESLFSSRDVDSPCPARGTFRSSAEVSSPTMVDDDSAGPSSPSSPPLLTPVKDRPATPFTDPRLRSVSDPTTPPPSDHIVHQMSPESLPRKYSWRSSKETILNTGAPVSRFQSWLPEPRPKSSMREVESAQEQKPEIEIYGDWADYYFEDGNFWDEVDSDVDGNGDEDADDDEKNHSGDEGPGDEEAKEAGEQVDGEGEEVEEEEEDEQKTNHLEVDDEKVYPRYESFIKDYKNNVMNITVTEPTKTTITAAGRPMPRLPPSLIRQAGAISPHVRTLLPVCRDIDSAVTELRWIREHVRETSNPRVPFGDGRQQQREEVVGRRRVARLCAKRGRGVPLQYVLGSQPFGRLDIRCRPGVLVPRAETEAYVMHLGEMIRGWELLLNQSGDVRVVDFCTGTGCIALGLYDALSKAEGTVNVIGIDVSEVAVNLSRENLERNVDRGVLVPPADRKSIAFRREDVFDDAAMRTIPPCDILVSNPPYISSSVWTYGRGQMGYSVRKYEPKLALVPGDAVPVYDDCDHADVFYARLLDVAKWLKSKILLFEVGDLEQAVRVVRLVRRKAHTRLAKCELWRDWPDLTPEEDEAPELEVDGKVISVKGSGNVRSVFVRI</sequence>
<evidence type="ECO:0000256" key="5">
    <source>
        <dbReference type="ARBA" id="ARBA00022679"/>
    </source>
</evidence>
<evidence type="ECO:0000256" key="3">
    <source>
        <dbReference type="ARBA" id="ARBA00022448"/>
    </source>
</evidence>
<dbReference type="InterPro" id="IPR004841">
    <property type="entry name" value="AA-permease/SLC12A_dom"/>
</dbReference>
<feature type="transmembrane region" description="Helical" evidence="11">
    <location>
        <begin position="264"/>
        <end position="284"/>
    </location>
</feature>
<protein>
    <submittedName>
        <fullName evidence="13">Vacuolar cation-chloride cotransporter 1</fullName>
    </submittedName>
</protein>
<feature type="region of interest" description="Disordered" evidence="10">
    <location>
        <begin position="1571"/>
        <end position="1635"/>
    </location>
</feature>
<keyword evidence="5" id="KW-0808">Transferase</keyword>
<feature type="transmembrane region" description="Helical" evidence="11">
    <location>
        <begin position="380"/>
        <end position="401"/>
    </location>
</feature>
<feature type="region of interest" description="Disordered" evidence="10">
    <location>
        <begin position="794"/>
        <end position="1057"/>
    </location>
</feature>
<keyword evidence="6" id="KW-0949">S-adenosyl-L-methionine</keyword>
<evidence type="ECO:0000256" key="2">
    <source>
        <dbReference type="ARBA" id="ARBA00010593"/>
    </source>
</evidence>
<feature type="compositionally biased region" description="Low complexity" evidence="10">
    <location>
        <begin position="873"/>
        <end position="883"/>
    </location>
</feature>
<dbReference type="Pfam" id="PF00324">
    <property type="entry name" value="AA_permease"/>
    <property type="match status" value="1"/>
</dbReference>
<dbReference type="PANTHER" id="PTHR11827:SF72">
    <property type="entry name" value="GH08340P"/>
    <property type="match status" value="1"/>
</dbReference>
<feature type="transmembrane region" description="Helical" evidence="11">
    <location>
        <begin position="439"/>
        <end position="456"/>
    </location>
</feature>
<feature type="compositionally biased region" description="Polar residues" evidence="10">
    <location>
        <begin position="1437"/>
        <end position="1447"/>
    </location>
</feature>
<proteinExistence type="inferred from homology"/>
<feature type="compositionally biased region" description="Basic and acidic residues" evidence="10">
    <location>
        <begin position="1626"/>
        <end position="1635"/>
    </location>
</feature>
<evidence type="ECO:0000313" key="13">
    <source>
        <dbReference type="EMBL" id="KAF3811210.1"/>
    </source>
</evidence>
<dbReference type="NCBIfam" id="TIGR00536">
    <property type="entry name" value="hemK_fam"/>
    <property type="match status" value="1"/>
</dbReference>
<feature type="compositionally biased region" description="Acidic residues" evidence="10">
    <location>
        <begin position="832"/>
        <end position="841"/>
    </location>
</feature>
<evidence type="ECO:0000256" key="1">
    <source>
        <dbReference type="ARBA" id="ARBA00004141"/>
    </source>
</evidence>
<dbReference type="Proteomes" id="UP000613401">
    <property type="component" value="Unassembled WGS sequence"/>
</dbReference>
<dbReference type="InterPro" id="IPR002052">
    <property type="entry name" value="DNA_methylase_N6_adenine_CS"/>
</dbReference>
<dbReference type="InterPro" id="IPR029063">
    <property type="entry name" value="SAM-dependent_MTases_sf"/>
</dbReference>
<comment type="similarity">
    <text evidence="2">Belongs to the SLC12A transporter family.</text>
</comment>
<keyword evidence="3" id="KW-0813">Transport</keyword>
<feature type="transmembrane region" description="Helical" evidence="11">
    <location>
        <begin position="413"/>
        <end position="433"/>
    </location>
</feature>
<dbReference type="InterPro" id="IPR004842">
    <property type="entry name" value="SLC12A_fam"/>
</dbReference>
<dbReference type="GO" id="GO:0055064">
    <property type="term" value="P:chloride ion homeostasis"/>
    <property type="evidence" value="ECO:0007669"/>
    <property type="project" value="TreeGrafter"/>
</dbReference>
<dbReference type="GO" id="GO:0034486">
    <property type="term" value="P:vacuolar transmembrane transport"/>
    <property type="evidence" value="ECO:0007669"/>
    <property type="project" value="TreeGrafter"/>
</dbReference>
<dbReference type="PROSITE" id="PS00092">
    <property type="entry name" value="N6_MTASE"/>
    <property type="match status" value="1"/>
</dbReference>
<evidence type="ECO:0000259" key="12">
    <source>
        <dbReference type="Pfam" id="PF00324"/>
    </source>
</evidence>
<dbReference type="EMBL" id="WVTB01000007">
    <property type="protein sequence ID" value="KAF3811210.1"/>
    <property type="molecule type" value="Genomic_DNA"/>
</dbReference>
<feature type="compositionally biased region" description="Basic and acidic residues" evidence="10">
    <location>
        <begin position="1535"/>
        <end position="1553"/>
    </location>
</feature>
<keyword evidence="7 11" id="KW-0812">Transmembrane</keyword>
<feature type="domain" description="Amino acid permease/ SLC12A" evidence="12">
    <location>
        <begin position="31"/>
        <end position="492"/>
    </location>
</feature>
<feature type="compositionally biased region" description="Acidic residues" evidence="10">
    <location>
        <begin position="797"/>
        <end position="811"/>
    </location>
</feature>
<dbReference type="FunFam" id="1.20.1740.10:FF:000013">
    <property type="entry name" value="Solute carrier family 12 member"/>
    <property type="match status" value="1"/>
</dbReference>
<organism evidence="13 14">
    <name type="scientific">Colletotrichum gloeosporioides</name>
    <name type="common">Anthracnose fungus</name>
    <name type="synonym">Glomerella cingulata</name>
    <dbReference type="NCBI Taxonomy" id="474922"/>
    <lineage>
        <taxon>Eukaryota</taxon>
        <taxon>Fungi</taxon>
        <taxon>Dikarya</taxon>
        <taxon>Ascomycota</taxon>
        <taxon>Pezizomycotina</taxon>
        <taxon>Sordariomycetes</taxon>
        <taxon>Hypocreomycetidae</taxon>
        <taxon>Glomerellales</taxon>
        <taxon>Glomerellaceae</taxon>
        <taxon>Colletotrichum</taxon>
        <taxon>Colletotrichum gloeosporioides species complex</taxon>
    </lineage>
</organism>
<feature type="compositionally biased region" description="Acidic residues" evidence="10">
    <location>
        <begin position="1598"/>
        <end position="1625"/>
    </location>
</feature>
<keyword evidence="8 11" id="KW-1133">Transmembrane helix</keyword>
<reference evidence="13" key="2">
    <citation type="submission" date="2020-03" db="EMBL/GenBank/DDBJ databases">
        <authorList>
            <person name="Fu F.-F."/>
            <person name="Chen J."/>
        </authorList>
    </citation>
    <scope>NUCLEOTIDE SEQUENCE</scope>
    <source>
        <strain evidence="13">Lc1</strain>
    </source>
</reference>
<gene>
    <name evidence="13" type="ORF">GCG54_00001524</name>
</gene>
<feature type="transmembrane region" description="Helical" evidence="11">
    <location>
        <begin position="170"/>
        <end position="188"/>
    </location>
</feature>
<keyword evidence="4" id="KW-0489">Methyltransferase</keyword>
<feature type="region of interest" description="Disordered" evidence="10">
    <location>
        <begin position="1215"/>
        <end position="1263"/>
    </location>
</feature>
<evidence type="ECO:0000256" key="6">
    <source>
        <dbReference type="ARBA" id="ARBA00022691"/>
    </source>
</evidence>
<feature type="compositionally biased region" description="Acidic residues" evidence="10">
    <location>
        <begin position="1571"/>
        <end position="1589"/>
    </location>
</feature>
<evidence type="ECO:0000313" key="14">
    <source>
        <dbReference type="Proteomes" id="UP000613401"/>
    </source>
</evidence>
<dbReference type="GO" id="GO:0015379">
    <property type="term" value="F:potassium:chloride symporter activity"/>
    <property type="evidence" value="ECO:0007669"/>
    <property type="project" value="TreeGrafter"/>
</dbReference>
<evidence type="ECO:0000256" key="8">
    <source>
        <dbReference type="ARBA" id="ARBA00022989"/>
    </source>
</evidence>
<dbReference type="InterPro" id="IPR004556">
    <property type="entry name" value="HemK-like"/>
</dbReference>
<evidence type="ECO:0000256" key="10">
    <source>
        <dbReference type="SAM" id="MobiDB-lite"/>
    </source>
</evidence>
<feature type="transmembrane region" description="Helical" evidence="11">
    <location>
        <begin position="231"/>
        <end position="252"/>
    </location>
</feature>
<evidence type="ECO:0000256" key="4">
    <source>
        <dbReference type="ARBA" id="ARBA00022603"/>
    </source>
</evidence>
<feature type="compositionally biased region" description="Basic and acidic residues" evidence="10">
    <location>
        <begin position="1040"/>
        <end position="1055"/>
    </location>
</feature>
<feature type="compositionally biased region" description="Polar residues" evidence="10">
    <location>
        <begin position="1395"/>
        <end position="1413"/>
    </location>
</feature>
<dbReference type="GO" id="GO:0008276">
    <property type="term" value="F:protein methyltransferase activity"/>
    <property type="evidence" value="ECO:0007669"/>
    <property type="project" value="InterPro"/>
</dbReference>
<dbReference type="PANTHER" id="PTHR11827">
    <property type="entry name" value="SOLUTE CARRIER FAMILY 12, CATION COTRANSPORTERS"/>
    <property type="match status" value="1"/>
</dbReference>
<dbReference type="GO" id="GO:0006884">
    <property type="term" value="P:cell volume homeostasis"/>
    <property type="evidence" value="ECO:0007669"/>
    <property type="project" value="TreeGrafter"/>
</dbReference>
<evidence type="ECO:0000256" key="7">
    <source>
        <dbReference type="ARBA" id="ARBA00022692"/>
    </source>
</evidence>
<name>A0A8H4CW19_COLGL</name>